<gene>
    <name evidence="12" type="ORF">JAAARDRAFT_148681</name>
</gene>
<evidence type="ECO:0000256" key="7">
    <source>
        <dbReference type="ARBA" id="ARBA00023004"/>
    </source>
</evidence>
<sequence>MAGSITPLDIALGGLAVLLLKRLLTSPKNLPPGPKGLPLIGNALDMPKERTWTTFTKWAEIWGDVVYVNVLGQPIVLLNSPKHANELLDKRSLIYSDRPKLIMAGELAGNKYTTGLLPYGSRLRQTRMFYHRFMGTKSSIEKFFPVEEQETHRFLLRLLDEPENLVPFIRQTIGSIILQITYDYRVKGHDDLIVQVVDRSLKQFSTLTAPGAFLVDVIPILRFVPSWFPGAGFKRFAAECAKTESDMVHLPAEYVKKQMVAGRAGPSFISNILQEKEWTPEEVDIIEWAAAAMYGGGYDTTYSSIHTFFLAMMLFPDVQKKAQAEIDAVIGSDRLPSFEDRESLPYMESLLKEVFRWQPVAPLGLPHVATEDDVYEGYTIPKGSLVLANLWKFLHDPKTYVNPMEFNPDRYLGKQPEQDPRLYCFGYGRRICPGINLANASVFITCAMTLAVFNITKPVDRSGCVIEPSLEFSSGTISHPPDFQCSITPRTAKAERLIRSVEVR</sequence>
<dbReference type="CDD" id="cd11065">
    <property type="entry name" value="CYP64-like"/>
    <property type="match status" value="1"/>
</dbReference>
<evidence type="ECO:0000313" key="12">
    <source>
        <dbReference type="EMBL" id="KDQ62047.1"/>
    </source>
</evidence>
<dbReference type="InterPro" id="IPR036396">
    <property type="entry name" value="Cyt_P450_sf"/>
</dbReference>
<evidence type="ECO:0000256" key="5">
    <source>
        <dbReference type="ARBA" id="ARBA00022723"/>
    </source>
</evidence>
<keyword evidence="11" id="KW-0732">Signal</keyword>
<keyword evidence="13" id="KW-1185">Reference proteome</keyword>
<dbReference type="PANTHER" id="PTHR46300">
    <property type="entry name" value="P450, PUTATIVE (EUROFUNG)-RELATED-RELATED"/>
    <property type="match status" value="1"/>
</dbReference>
<proteinExistence type="inferred from homology"/>
<dbReference type="HOGENOM" id="CLU_001570_2_3_1"/>
<dbReference type="InterPro" id="IPR017972">
    <property type="entry name" value="Cyt_P450_CS"/>
</dbReference>
<dbReference type="GO" id="GO:0005506">
    <property type="term" value="F:iron ion binding"/>
    <property type="evidence" value="ECO:0007669"/>
    <property type="project" value="InterPro"/>
</dbReference>
<evidence type="ECO:0000256" key="10">
    <source>
        <dbReference type="RuleBase" id="RU000461"/>
    </source>
</evidence>
<evidence type="ECO:0000313" key="13">
    <source>
        <dbReference type="Proteomes" id="UP000027265"/>
    </source>
</evidence>
<keyword evidence="4 9" id="KW-0349">Heme</keyword>
<dbReference type="InterPro" id="IPR001128">
    <property type="entry name" value="Cyt_P450"/>
</dbReference>
<dbReference type="Gene3D" id="1.10.630.10">
    <property type="entry name" value="Cytochrome P450"/>
    <property type="match status" value="1"/>
</dbReference>
<dbReference type="EMBL" id="KL197711">
    <property type="protein sequence ID" value="KDQ62047.1"/>
    <property type="molecule type" value="Genomic_DNA"/>
</dbReference>
<dbReference type="OrthoDB" id="2789670at2759"/>
<comment type="pathway">
    <text evidence="2">Secondary metabolite biosynthesis.</text>
</comment>
<reference evidence="13" key="1">
    <citation type="journal article" date="2014" name="Proc. Natl. Acad. Sci. U.S.A.">
        <title>Extensive sampling of basidiomycete genomes demonstrates inadequacy of the white-rot/brown-rot paradigm for wood decay fungi.</title>
        <authorList>
            <person name="Riley R."/>
            <person name="Salamov A.A."/>
            <person name="Brown D.W."/>
            <person name="Nagy L.G."/>
            <person name="Floudas D."/>
            <person name="Held B.W."/>
            <person name="Levasseur A."/>
            <person name="Lombard V."/>
            <person name="Morin E."/>
            <person name="Otillar R."/>
            <person name="Lindquist E.A."/>
            <person name="Sun H."/>
            <person name="LaButti K.M."/>
            <person name="Schmutz J."/>
            <person name="Jabbour D."/>
            <person name="Luo H."/>
            <person name="Baker S.E."/>
            <person name="Pisabarro A.G."/>
            <person name="Walton J.D."/>
            <person name="Blanchette R.A."/>
            <person name="Henrissat B."/>
            <person name="Martin F."/>
            <person name="Cullen D."/>
            <person name="Hibbett D.S."/>
            <person name="Grigoriev I.V."/>
        </authorList>
    </citation>
    <scope>NUCLEOTIDE SEQUENCE [LARGE SCALE GENOMIC DNA]</scope>
    <source>
        <strain evidence="13">MUCL 33604</strain>
    </source>
</reference>
<dbReference type="PRINTS" id="PR00463">
    <property type="entry name" value="EP450I"/>
</dbReference>
<evidence type="ECO:0000256" key="9">
    <source>
        <dbReference type="PIRSR" id="PIRSR602401-1"/>
    </source>
</evidence>
<dbReference type="SUPFAM" id="SSF48264">
    <property type="entry name" value="Cytochrome P450"/>
    <property type="match status" value="1"/>
</dbReference>
<dbReference type="Pfam" id="PF00067">
    <property type="entry name" value="p450"/>
    <property type="match status" value="1"/>
</dbReference>
<evidence type="ECO:0008006" key="14">
    <source>
        <dbReference type="Google" id="ProtNLM"/>
    </source>
</evidence>
<dbReference type="GO" id="GO:0016705">
    <property type="term" value="F:oxidoreductase activity, acting on paired donors, with incorporation or reduction of molecular oxygen"/>
    <property type="evidence" value="ECO:0007669"/>
    <property type="project" value="InterPro"/>
</dbReference>
<evidence type="ECO:0000256" key="11">
    <source>
        <dbReference type="SAM" id="SignalP"/>
    </source>
</evidence>
<feature type="signal peptide" evidence="11">
    <location>
        <begin position="1"/>
        <end position="16"/>
    </location>
</feature>
<evidence type="ECO:0000256" key="4">
    <source>
        <dbReference type="ARBA" id="ARBA00022617"/>
    </source>
</evidence>
<dbReference type="InParanoid" id="A0A067QEX0"/>
<keyword evidence="5 9" id="KW-0479">Metal-binding</keyword>
<dbReference type="GO" id="GO:0004497">
    <property type="term" value="F:monooxygenase activity"/>
    <property type="evidence" value="ECO:0007669"/>
    <property type="project" value="UniProtKB-KW"/>
</dbReference>
<dbReference type="AlphaFoldDB" id="A0A067QEX0"/>
<keyword evidence="7 9" id="KW-0408">Iron</keyword>
<evidence type="ECO:0000256" key="1">
    <source>
        <dbReference type="ARBA" id="ARBA00001971"/>
    </source>
</evidence>
<evidence type="ECO:0000256" key="2">
    <source>
        <dbReference type="ARBA" id="ARBA00005179"/>
    </source>
</evidence>
<dbReference type="PANTHER" id="PTHR46300:SF7">
    <property type="entry name" value="P450, PUTATIVE (EUROFUNG)-RELATED"/>
    <property type="match status" value="1"/>
</dbReference>
<name>A0A067QEX0_9AGAM</name>
<evidence type="ECO:0000256" key="3">
    <source>
        <dbReference type="ARBA" id="ARBA00010617"/>
    </source>
</evidence>
<dbReference type="PRINTS" id="PR00385">
    <property type="entry name" value="P450"/>
</dbReference>
<dbReference type="PROSITE" id="PS00086">
    <property type="entry name" value="CYTOCHROME_P450"/>
    <property type="match status" value="1"/>
</dbReference>
<dbReference type="InterPro" id="IPR002401">
    <property type="entry name" value="Cyt_P450_E_grp-I"/>
</dbReference>
<dbReference type="Proteomes" id="UP000027265">
    <property type="component" value="Unassembled WGS sequence"/>
</dbReference>
<dbReference type="GO" id="GO:0020037">
    <property type="term" value="F:heme binding"/>
    <property type="evidence" value="ECO:0007669"/>
    <property type="project" value="InterPro"/>
</dbReference>
<feature type="chain" id="PRO_5001643981" description="Cytochrome P450" evidence="11">
    <location>
        <begin position="17"/>
        <end position="504"/>
    </location>
</feature>
<dbReference type="STRING" id="933084.A0A067QEX0"/>
<comment type="similarity">
    <text evidence="3 10">Belongs to the cytochrome P450 family.</text>
</comment>
<evidence type="ECO:0000256" key="6">
    <source>
        <dbReference type="ARBA" id="ARBA00023002"/>
    </source>
</evidence>
<evidence type="ECO:0000256" key="8">
    <source>
        <dbReference type="ARBA" id="ARBA00023033"/>
    </source>
</evidence>
<organism evidence="12 13">
    <name type="scientific">Jaapia argillacea MUCL 33604</name>
    <dbReference type="NCBI Taxonomy" id="933084"/>
    <lineage>
        <taxon>Eukaryota</taxon>
        <taxon>Fungi</taxon>
        <taxon>Dikarya</taxon>
        <taxon>Basidiomycota</taxon>
        <taxon>Agaricomycotina</taxon>
        <taxon>Agaricomycetes</taxon>
        <taxon>Agaricomycetidae</taxon>
        <taxon>Jaapiales</taxon>
        <taxon>Jaapiaceae</taxon>
        <taxon>Jaapia</taxon>
    </lineage>
</organism>
<protein>
    <recommendedName>
        <fullName evidence="14">Cytochrome P450</fullName>
    </recommendedName>
</protein>
<comment type="cofactor">
    <cofactor evidence="1 9">
        <name>heme</name>
        <dbReference type="ChEBI" id="CHEBI:30413"/>
    </cofactor>
</comment>
<accession>A0A067QEX0</accession>
<dbReference type="InterPro" id="IPR050364">
    <property type="entry name" value="Cytochrome_P450_fung"/>
</dbReference>
<keyword evidence="6 10" id="KW-0560">Oxidoreductase</keyword>
<feature type="binding site" description="axial binding residue" evidence="9">
    <location>
        <position position="432"/>
    </location>
    <ligand>
        <name>heme</name>
        <dbReference type="ChEBI" id="CHEBI:30413"/>
    </ligand>
    <ligandPart>
        <name>Fe</name>
        <dbReference type="ChEBI" id="CHEBI:18248"/>
    </ligandPart>
</feature>
<keyword evidence="8 10" id="KW-0503">Monooxygenase</keyword>